<feature type="domain" description="Non-haem dioxygenase N-terminal" evidence="4">
    <location>
        <begin position="68"/>
        <end position="173"/>
    </location>
</feature>
<dbReference type="Pfam" id="PF14226">
    <property type="entry name" value="DIOX_N"/>
    <property type="match status" value="1"/>
</dbReference>
<name>A0AAW2D466_9ROSI</name>
<comment type="caution">
    <text evidence="5">The sequence shown here is derived from an EMBL/GenBank/DDBJ whole genome shotgun (WGS) entry which is preliminary data.</text>
</comment>
<dbReference type="EMBL" id="JAZDWU010000004">
    <property type="protein sequence ID" value="KAL0005377.1"/>
    <property type="molecule type" value="Genomic_DNA"/>
</dbReference>
<dbReference type="InterPro" id="IPR026992">
    <property type="entry name" value="DIOX_N"/>
</dbReference>
<dbReference type="GO" id="GO:0016491">
    <property type="term" value="F:oxidoreductase activity"/>
    <property type="evidence" value="ECO:0007669"/>
    <property type="project" value="UniProtKB-KW"/>
</dbReference>
<proteinExistence type="predicted"/>
<dbReference type="PANTHER" id="PTHR10209">
    <property type="entry name" value="OXIDOREDUCTASE, 2OG-FE II OXYGENASE FAMILY PROTEIN"/>
    <property type="match status" value="1"/>
</dbReference>
<dbReference type="Proteomes" id="UP001459277">
    <property type="component" value="Unassembled WGS sequence"/>
</dbReference>
<evidence type="ECO:0000256" key="3">
    <source>
        <dbReference type="ARBA" id="ARBA00023004"/>
    </source>
</evidence>
<keyword evidence="1" id="KW-0479">Metal-binding</keyword>
<dbReference type="InterPro" id="IPR027443">
    <property type="entry name" value="IPNS-like_sf"/>
</dbReference>
<evidence type="ECO:0000313" key="6">
    <source>
        <dbReference type="Proteomes" id="UP001459277"/>
    </source>
</evidence>
<gene>
    <name evidence="5" type="ORF">SO802_012938</name>
</gene>
<keyword evidence="2" id="KW-0560">Oxidoreductase</keyword>
<keyword evidence="3" id="KW-0408">Iron</keyword>
<dbReference type="Gene3D" id="2.60.120.330">
    <property type="entry name" value="B-lactam Antibiotic, Isopenicillin N Synthase, Chain"/>
    <property type="match status" value="1"/>
</dbReference>
<evidence type="ECO:0000259" key="4">
    <source>
        <dbReference type="Pfam" id="PF14226"/>
    </source>
</evidence>
<reference evidence="5 6" key="1">
    <citation type="submission" date="2024-01" db="EMBL/GenBank/DDBJ databases">
        <title>A telomere-to-telomere, gap-free genome of sweet tea (Lithocarpus litseifolius).</title>
        <authorList>
            <person name="Zhou J."/>
        </authorList>
    </citation>
    <scope>NUCLEOTIDE SEQUENCE [LARGE SCALE GENOMIC DNA]</scope>
    <source>
        <strain evidence="5">Zhou-2022a</strain>
        <tissue evidence="5">Leaf</tissue>
    </source>
</reference>
<dbReference type="GO" id="GO:0046872">
    <property type="term" value="F:metal ion binding"/>
    <property type="evidence" value="ECO:0007669"/>
    <property type="project" value="UniProtKB-KW"/>
</dbReference>
<sequence>MVDTLLHQNSVQDALDNDREKELRVFDDTKVGVKLLVDNGIVKIPQKFVIPTKLSSQTLSSGSAHLQIPEIDLKGIHEGGLRRKQITIEEIRHASETWGFFEIVNHGISEDVMEDMIKGIRRFHEQPIEVKREYYTQDMNKKVRSVSTFDNQAKAVSWKETLFCTMAPEASNPEELPAACRYPSS</sequence>
<dbReference type="AlphaFoldDB" id="A0AAW2D466"/>
<evidence type="ECO:0000256" key="1">
    <source>
        <dbReference type="ARBA" id="ARBA00022723"/>
    </source>
</evidence>
<dbReference type="SUPFAM" id="SSF51197">
    <property type="entry name" value="Clavaminate synthase-like"/>
    <property type="match status" value="1"/>
</dbReference>
<accession>A0AAW2D466</accession>
<evidence type="ECO:0000256" key="2">
    <source>
        <dbReference type="ARBA" id="ARBA00023002"/>
    </source>
</evidence>
<protein>
    <recommendedName>
        <fullName evidence="4">Non-haem dioxygenase N-terminal domain-containing protein</fullName>
    </recommendedName>
</protein>
<evidence type="ECO:0000313" key="5">
    <source>
        <dbReference type="EMBL" id="KAL0005377.1"/>
    </source>
</evidence>
<keyword evidence="6" id="KW-1185">Reference proteome</keyword>
<organism evidence="5 6">
    <name type="scientific">Lithocarpus litseifolius</name>
    <dbReference type="NCBI Taxonomy" id="425828"/>
    <lineage>
        <taxon>Eukaryota</taxon>
        <taxon>Viridiplantae</taxon>
        <taxon>Streptophyta</taxon>
        <taxon>Embryophyta</taxon>
        <taxon>Tracheophyta</taxon>
        <taxon>Spermatophyta</taxon>
        <taxon>Magnoliopsida</taxon>
        <taxon>eudicotyledons</taxon>
        <taxon>Gunneridae</taxon>
        <taxon>Pentapetalae</taxon>
        <taxon>rosids</taxon>
        <taxon>fabids</taxon>
        <taxon>Fagales</taxon>
        <taxon>Fagaceae</taxon>
        <taxon>Lithocarpus</taxon>
    </lineage>
</organism>
<dbReference type="PANTHER" id="PTHR10209:SF884">
    <property type="entry name" value="1-AMINOCYCLOPROPANE-1-CARBOXYLATE OXIDASE HOMOLOG 1-LIKE"/>
    <property type="match status" value="1"/>
</dbReference>